<dbReference type="AlphaFoldDB" id="A0A858RAN3"/>
<comment type="catalytic activity">
    <reaction evidence="8 10">
        <text>dITP + H2O = dIMP + diphosphate + H(+)</text>
        <dbReference type="Rhea" id="RHEA:28342"/>
        <dbReference type="ChEBI" id="CHEBI:15377"/>
        <dbReference type="ChEBI" id="CHEBI:15378"/>
        <dbReference type="ChEBI" id="CHEBI:33019"/>
        <dbReference type="ChEBI" id="CHEBI:61194"/>
        <dbReference type="ChEBI" id="CHEBI:61382"/>
        <dbReference type="EC" id="3.6.1.66"/>
    </reaction>
</comment>
<evidence type="ECO:0000256" key="10">
    <source>
        <dbReference type="HAMAP-Rule" id="MF_01405"/>
    </source>
</evidence>
<dbReference type="CDD" id="cd00515">
    <property type="entry name" value="HAM1"/>
    <property type="match status" value="1"/>
</dbReference>
<dbReference type="Pfam" id="PF01725">
    <property type="entry name" value="Ham1p_like"/>
    <property type="match status" value="1"/>
</dbReference>
<evidence type="ECO:0000256" key="8">
    <source>
        <dbReference type="ARBA" id="ARBA00051875"/>
    </source>
</evidence>
<dbReference type="GO" id="GO:0046872">
    <property type="term" value="F:metal ion binding"/>
    <property type="evidence" value="ECO:0007669"/>
    <property type="project" value="UniProtKB-KW"/>
</dbReference>
<evidence type="ECO:0000256" key="1">
    <source>
        <dbReference type="ARBA" id="ARBA00008023"/>
    </source>
</evidence>
<comment type="catalytic activity">
    <reaction evidence="9 10">
        <text>XTP + H2O = XMP + diphosphate + H(+)</text>
        <dbReference type="Rhea" id="RHEA:28610"/>
        <dbReference type="ChEBI" id="CHEBI:15377"/>
        <dbReference type="ChEBI" id="CHEBI:15378"/>
        <dbReference type="ChEBI" id="CHEBI:33019"/>
        <dbReference type="ChEBI" id="CHEBI:57464"/>
        <dbReference type="ChEBI" id="CHEBI:61314"/>
        <dbReference type="EC" id="3.6.1.66"/>
    </reaction>
</comment>
<dbReference type="SUPFAM" id="SSF52972">
    <property type="entry name" value="ITPase-like"/>
    <property type="match status" value="1"/>
</dbReference>
<feature type="binding site" evidence="10">
    <location>
        <begin position="200"/>
        <end position="201"/>
    </location>
    <ligand>
        <name>substrate</name>
    </ligand>
</feature>
<dbReference type="EMBL" id="CP051775">
    <property type="protein sequence ID" value="QJE74540.1"/>
    <property type="molecule type" value="Genomic_DNA"/>
</dbReference>
<evidence type="ECO:0000256" key="5">
    <source>
        <dbReference type="ARBA" id="ARBA00022801"/>
    </source>
</evidence>
<evidence type="ECO:0000256" key="11">
    <source>
        <dbReference type="RuleBase" id="RU003781"/>
    </source>
</evidence>
<feature type="binding site" evidence="10">
    <location>
        <position position="88"/>
    </location>
    <ligand>
        <name>substrate</name>
    </ligand>
</feature>
<dbReference type="GO" id="GO:0009117">
    <property type="term" value="P:nucleotide metabolic process"/>
    <property type="evidence" value="ECO:0007669"/>
    <property type="project" value="UniProtKB-KW"/>
</dbReference>
<proteinExistence type="inferred from homology"/>
<dbReference type="NCBIfam" id="TIGR00042">
    <property type="entry name" value="RdgB/HAM1 family non-canonical purine NTP pyrophosphatase"/>
    <property type="match status" value="1"/>
</dbReference>
<evidence type="ECO:0000256" key="6">
    <source>
        <dbReference type="ARBA" id="ARBA00022842"/>
    </source>
</evidence>
<comment type="similarity">
    <text evidence="1 10 11">Belongs to the HAM1 NTPase family.</text>
</comment>
<feature type="binding site" evidence="10">
    <location>
        <position position="87"/>
    </location>
    <ligand>
        <name>Mg(2+)</name>
        <dbReference type="ChEBI" id="CHEBI:18420"/>
    </ligand>
</feature>
<keyword evidence="6 10" id="KW-0460">Magnesium</keyword>
<dbReference type="GO" id="GO:0036220">
    <property type="term" value="F:ITP diphosphatase activity"/>
    <property type="evidence" value="ECO:0007669"/>
    <property type="project" value="UniProtKB-UniRule"/>
</dbReference>
<evidence type="ECO:0000256" key="2">
    <source>
        <dbReference type="ARBA" id="ARBA00011738"/>
    </source>
</evidence>
<evidence type="ECO:0000313" key="12">
    <source>
        <dbReference type="EMBL" id="QJE74540.1"/>
    </source>
</evidence>
<dbReference type="EC" id="3.6.1.66" evidence="10"/>
<dbReference type="Gene3D" id="3.90.950.10">
    <property type="match status" value="1"/>
</dbReference>
<feature type="binding site" evidence="10">
    <location>
        <begin position="171"/>
        <end position="174"/>
    </location>
    <ligand>
        <name>substrate</name>
    </ligand>
</feature>
<dbReference type="GO" id="GO:0005829">
    <property type="term" value="C:cytosol"/>
    <property type="evidence" value="ECO:0007669"/>
    <property type="project" value="TreeGrafter"/>
</dbReference>
<evidence type="ECO:0000256" key="4">
    <source>
        <dbReference type="ARBA" id="ARBA00022741"/>
    </source>
</evidence>
<sequence length="214" mass="22745">MTETARRSTETVAPRRFAGDTLVIASHNKGKVREIAALLGRYVANFPSAGELGLPEPEETEKTFIGNAALKALAAAKASGLPALADDSGLAVDALDGAPGIYSARWAGPEKDFALAMEKVRRELALAPDRKGDRAHFVCALALAWPDGHVEAVEGQAHGTLTFPPRGSKGFGYDPIFIPDGHGTTTYAELDPDQKHAISHRADAFRQLVARCFG</sequence>
<organism evidence="12 13">
    <name type="scientific">Aerophototrophica crusticola</name>
    <dbReference type="NCBI Taxonomy" id="1709002"/>
    <lineage>
        <taxon>Bacteria</taxon>
        <taxon>Pseudomonadati</taxon>
        <taxon>Pseudomonadota</taxon>
        <taxon>Alphaproteobacteria</taxon>
        <taxon>Rhodospirillales</taxon>
        <taxon>Rhodospirillaceae</taxon>
        <taxon>Aerophototrophica</taxon>
    </lineage>
</organism>
<dbReference type="InterPro" id="IPR020922">
    <property type="entry name" value="dITP/XTP_pyrophosphatase"/>
</dbReference>
<dbReference type="GO" id="GO:0036222">
    <property type="term" value="F:XTP diphosphatase activity"/>
    <property type="evidence" value="ECO:0007669"/>
    <property type="project" value="UniProtKB-UniRule"/>
</dbReference>
<evidence type="ECO:0000256" key="3">
    <source>
        <dbReference type="ARBA" id="ARBA00022723"/>
    </source>
</evidence>
<keyword evidence="3 10" id="KW-0479">Metal-binding</keyword>
<accession>A0A858RAN3</accession>
<dbReference type="HAMAP" id="MF_01405">
    <property type="entry name" value="Non_canon_purine_NTPase"/>
    <property type="match status" value="1"/>
</dbReference>
<evidence type="ECO:0000256" key="9">
    <source>
        <dbReference type="ARBA" id="ARBA00052017"/>
    </source>
</evidence>
<dbReference type="GO" id="GO:0000166">
    <property type="term" value="F:nucleotide binding"/>
    <property type="evidence" value="ECO:0007669"/>
    <property type="project" value="UniProtKB-KW"/>
</dbReference>
<reference evidence="12" key="1">
    <citation type="submission" date="2020-04" db="EMBL/GenBank/DDBJ databases">
        <title>A desert anoxygenic phototrophic bacterium fixes CO2 using RubisCO under aerobic conditions.</title>
        <authorList>
            <person name="Tang K."/>
        </authorList>
    </citation>
    <scope>NUCLEOTIDE SEQUENCE [LARGE SCALE GENOMIC DNA]</scope>
    <source>
        <strain evidence="12">MIMtkB3</strain>
    </source>
</reference>
<dbReference type="Proteomes" id="UP000501891">
    <property type="component" value="Chromosome"/>
</dbReference>
<keyword evidence="4 10" id="KW-0547">Nucleotide-binding</keyword>
<dbReference type="GO" id="GO:0035870">
    <property type="term" value="F:dITP diphosphatase activity"/>
    <property type="evidence" value="ECO:0007669"/>
    <property type="project" value="UniProtKB-UniRule"/>
</dbReference>
<dbReference type="PANTHER" id="PTHR11067:SF9">
    <property type="entry name" value="INOSINE TRIPHOSPHATE PYROPHOSPHATASE"/>
    <property type="match status" value="1"/>
</dbReference>
<keyword evidence="7 10" id="KW-0546">Nucleotide metabolism</keyword>
<comment type="catalytic activity">
    <reaction evidence="10">
        <text>ITP + H2O = IMP + diphosphate + H(+)</text>
        <dbReference type="Rhea" id="RHEA:29399"/>
        <dbReference type="ChEBI" id="CHEBI:15377"/>
        <dbReference type="ChEBI" id="CHEBI:15378"/>
        <dbReference type="ChEBI" id="CHEBI:33019"/>
        <dbReference type="ChEBI" id="CHEBI:58053"/>
        <dbReference type="ChEBI" id="CHEBI:61402"/>
        <dbReference type="EC" id="3.6.1.66"/>
    </reaction>
</comment>
<dbReference type="FunFam" id="3.90.950.10:FF:000001">
    <property type="entry name" value="dITP/XTP pyrophosphatase"/>
    <property type="match status" value="1"/>
</dbReference>
<dbReference type="GO" id="GO:0017111">
    <property type="term" value="F:ribonucleoside triphosphate phosphatase activity"/>
    <property type="evidence" value="ECO:0007669"/>
    <property type="project" value="InterPro"/>
</dbReference>
<dbReference type="InterPro" id="IPR029001">
    <property type="entry name" value="ITPase-like_fam"/>
</dbReference>
<protein>
    <recommendedName>
        <fullName evidence="10">dITP/XTP pyrophosphatase</fullName>
        <ecNumber evidence="10">3.6.1.66</ecNumber>
    </recommendedName>
    <alternativeName>
        <fullName evidence="10">Non-canonical purine NTP pyrophosphatase</fullName>
    </alternativeName>
    <alternativeName>
        <fullName evidence="10">Non-standard purine NTP pyrophosphatase</fullName>
    </alternativeName>
    <alternativeName>
        <fullName evidence="10">Nucleoside-triphosphate diphosphatase</fullName>
    </alternativeName>
    <alternativeName>
        <fullName evidence="10">Nucleoside-triphosphate pyrophosphatase</fullName>
        <shortName evidence="10">NTPase</shortName>
    </alternativeName>
</protein>
<evidence type="ECO:0000313" key="13">
    <source>
        <dbReference type="Proteomes" id="UP000501891"/>
    </source>
</evidence>
<comment type="subunit">
    <text evidence="2 10">Homodimer.</text>
</comment>
<feature type="binding site" evidence="10">
    <location>
        <position position="58"/>
    </location>
    <ligand>
        <name>Mg(2+)</name>
        <dbReference type="ChEBI" id="CHEBI:18420"/>
    </ligand>
</feature>
<feature type="binding site" evidence="10">
    <location>
        <position position="195"/>
    </location>
    <ligand>
        <name>substrate</name>
    </ligand>
</feature>
<dbReference type="GO" id="GO:0009146">
    <property type="term" value="P:purine nucleoside triphosphate catabolic process"/>
    <property type="evidence" value="ECO:0007669"/>
    <property type="project" value="UniProtKB-UniRule"/>
</dbReference>
<name>A0A858RAN3_9PROT</name>
<dbReference type="PANTHER" id="PTHR11067">
    <property type="entry name" value="INOSINE TRIPHOSPHATE PYROPHOSPHATASE/HAM1 PROTEIN"/>
    <property type="match status" value="1"/>
</dbReference>
<gene>
    <name evidence="12" type="primary">rdgB</name>
    <name evidence="12" type="ORF">HHL28_17020</name>
</gene>
<evidence type="ECO:0000256" key="7">
    <source>
        <dbReference type="ARBA" id="ARBA00023080"/>
    </source>
</evidence>
<feature type="binding site" evidence="10">
    <location>
        <begin position="26"/>
        <end position="31"/>
    </location>
    <ligand>
        <name>substrate</name>
    </ligand>
</feature>
<keyword evidence="5 10" id="KW-0378">Hydrolase</keyword>
<comment type="function">
    <text evidence="10">Pyrophosphatase that catalyzes the hydrolysis of nucleoside triphosphates to their monophosphate derivatives, with a high preference for the non-canonical purine nucleotides XTP (xanthosine triphosphate), dITP (deoxyinosine triphosphate) and ITP. Seems to function as a house-cleaning enzyme that removes non-canonical purine nucleotides from the nucleotide pool, thus preventing their incorporation into DNA/RNA and avoiding chromosomal lesions.</text>
</comment>
<dbReference type="InterPro" id="IPR002637">
    <property type="entry name" value="RdgB/HAM1"/>
</dbReference>
<dbReference type="KEGG" id="acru:HHL28_17020"/>
<feature type="active site" description="Proton acceptor" evidence="10">
    <location>
        <position position="87"/>
    </location>
</feature>
<comment type="cofactor">
    <cofactor evidence="10">
        <name>Mg(2+)</name>
        <dbReference type="ChEBI" id="CHEBI:18420"/>
    </cofactor>
    <text evidence="10">Binds 1 Mg(2+) ion per subunit.</text>
</comment>
<keyword evidence="13" id="KW-1185">Reference proteome</keyword>